<evidence type="ECO:0000256" key="1">
    <source>
        <dbReference type="SAM" id="Phobius"/>
    </source>
</evidence>
<organism evidence="2 3">
    <name type="scientific">Tessaracoccus flavescens</name>
    <dbReference type="NCBI Taxonomy" id="399497"/>
    <lineage>
        <taxon>Bacteria</taxon>
        <taxon>Bacillati</taxon>
        <taxon>Actinomycetota</taxon>
        <taxon>Actinomycetes</taxon>
        <taxon>Propionibacteriales</taxon>
        <taxon>Propionibacteriaceae</taxon>
        <taxon>Tessaracoccus</taxon>
    </lineage>
</organism>
<evidence type="ECO:0000313" key="3">
    <source>
        <dbReference type="Proteomes" id="UP000188235"/>
    </source>
</evidence>
<dbReference type="AlphaFoldDB" id="A0A1Q2CWF5"/>
<dbReference type="KEGG" id="tfa:BW733_05810"/>
<evidence type="ECO:0000313" key="2">
    <source>
        <dbReference type="EMBL" id="AQP50419.1"/>
    </source>
</evidence>
<keyword evidence="3" id="KW-1185">Reference proteome</keyword>
<name>A0A1Q2CWF5_9ACTN</name>
<dbReference type="SUPFAM" id="SSF48317">
    <property type="entry name" value="Acid phosphatase/Vanadium-dependent haloperoxidase"/>
    <property type="match status" value="1"/>
</dbReference>
<dbReference type="OrthoDB" id="9773582at2"/>
<evidence type="ECO:0008006" key="4">
    <source>
        <dbReference type="Google" id="ProtNLM"/>
    </source>
</evidence>
<feature type="transmembrane region" description="Helical" evidence="1">
    <location>
        <begin position="155"/>
        <end position="175"/>
    </location>
</feature>
<dbReference type="InterPro" id="IPR036938">
    <property type="entry name" value="PAP2/HPO_sf"/>
</dbReference>
<keyword evidence="1" id="KW-0812">Transmembrane</keyword>
<sequence length="182" mass="19521">MSRRGEPSRGFETQRWHGSKRSSLRICLSVGVLLLAVSFLLGPAQPVPIALDLVPARFFGELCETNPAWKTTWVVISAILSPDTLRVIAGVLLVACLVVPRREGAPGEALRLPTVVWSVMLLVASVLPLAIKVFVDRPRPGLAAVSAFGSAYPSSHAAAITAAVIGAWLVFAPLFRVHPWLV</sequence>
<reference evidence="2 3" key="1">
    <citation type="journal article" date="2008" name="Int. J. Syst. Evol. Microbiol.">
        <title>Tessaracoccus flavescens sp. nov., isolated from marine sediment.</title>
        <authorList>
            <person name="Lee D.W."/>
            <person name="Lee S.D."/>
        </authorList>
    </citation>
    <scope>NUCLEOTIDE SEQUENCE [LARGE SCALE GENOMIC DNA]</scope>
    <source>
        <strain evidence="2 3">SST-39T</strain>
    </source>
</reference>
<feature type="transmembrane region" description="Helical" evidence="1">
    <location>
        <begin position="112"/>
        <end position="135"/>
    </location>
</feature>
<keyword evidence="1" id="KW-0472">Membrane</keyword>
<gene>
    <name evidence="2" type="ORF">BW733_05810</name>
</gene>
<protein>
    <recommendedName>
        <fullName evidence="4">Phosphatidic acid phosphatase type 2/haloperoxidase domain-containing protein</fullName>
    </recommendedName>
</protein>
<keyword evidence="1" id="KW-1133">Transmembrane helix</keyword>
<accession>A0A1Q2CWF5</accession>
<dbReference type="Proteomes" id="UP000188235">
    <property type="component" value="Chromosome"/>
</dbReference>
<dbReference type="EMBL" id="CP019607">
    <property type="protein sequence ID" value="AQP50419.1"/>
    <property type="molecule type" value="Genomic_DNA"/>
</dbReference>
<proteinExistence type="predicted"/>
<feature type="transmembrane region" description="Helical" evidence="1">
    <location>
        <begin position="74"/>
        <end position="100"/>
    </location>
</feature>
<dbReference type="RefSeq" id="WP_077348743.1">
    <property type="nucleotide sequence ID" value="NZ_CP019607.1"/>
</dbReference>
<dbReference type="STRING" id="399497.BW733_05810"/>